<feature type="non-terminal residue" evidence="4">
    <location>
        <position position="143"/>
    </location>
</feature>
<evidence type="ECO:0000256" key="1">
    <source>
        <dbReference type="ARBA" id="ARBA00005336"/>
    </source>
</evidence>
<reference evidence="4" key="1">
    <citation type="submission" date="2019-11" db="EMBL/GenBank/DDBJ databases">
        <title>Characterization of Clostridium perfringens isolates from swine manure treated agricultural soils.</title>
        <authorList>
            <person name="Wushke S.T."/>
        </authorList>
    </citation>
    <scope>NUCLEOTIDE SEQUENCE</scope>
    <source>
        <strain evidence="4">X62</strain>
    </source>
</reference>
<dbReference type="Gene3D" id="2.60.40.10">
    <property type="entry name" value="Immunoglobulins"/>
    <property type="match status" value="1"/>
</dbReference>
<comment type="caution">
    <text evidence="4">The sequence shown here is derived from an EMBL/GenBank/DDBJ whole genome shotgun (WGS) entry which is preliminary data.</text>
</comment>
<dbReference type="Proteomes" id="UP001288944">
    <property type="component" value="Unassembled WGS sequence"/>
</dbReference>
<dbReference type="InterPro" id="IPR036881">
    <property type="entry name" value="Glyco_hydro_3_C_sf"/>
</dbReference>
<dbReference type="Pfam" id="PF14310">
    <property type="entry name" value="Fn3-like"/>
    <property type="match status" value="1"/>
</dbReference>
<gene>
    <name evidence="4" type="ORF">GNF83_20860</name>
</gene>
<evidence type="ECO:0000259" key="3">
    <source>
        <dbReference type="SMART" id="SM01217"/>
    </source>
</evidence>
<evidence type="ECO:0000256" key="2">
    <source>
        <dbReference type="ARBA" id="ARBA00022801"/>
    </source>
</evidence>
<proteinExistence type="inferred from homology"/>
<evidence type="ECO:0000313" key="4">
    <source>
        <dbReference type="EMBL" id="MDZ7543569.1"/>
    </source>
</evidence>
<dbReference type="InterPro" id="IPR050288">
    <property type="entry name" value="Cellulose_deg_GH3"/>
</dbReference>
<protein>
    <submittedName>
        <fullName evidence="4">Beta-glucosidase</fullName>
    </submittedName>
</protein>
<dbReference type="SMART" id="SM01217">
    <property type="entry name" value="Fn3_like"/>
    <property type="match status" value="1"/>
</dbReference>
<evidence type="ECO:0000313" key="5">
    <source>
        <dbReference type="Proteomes" id="UP001288944"/>
    </source>
</evidence>
<name>A0AAW9K7G6_CLOPF</name>
<dbReference type="PANTHER" id="PTHR42715:SF10">
    <property type="entry name" value="BETA-GLUCOSIDASE"/>
    <property type="match status" value="1"/>
</dbReference>
<dbReference type="GO" id="GO:0004553">
    <property type="term" value="F:hydrolase activity, hydrolyzing O-glycosyl compounds"/>
    <property type="evidence" value="ECO:0007669"/>
    <property type="project" value="InterPro"/>
</dbReference>
<dbReference type="PANTHER" id="PTHR42715">
    <property type="entry name" value="BETA-GLUCOSIDASE"/>
    <property type="match status" value="1"/>
</dbReference>
<dbReference type="AlphaFoldDB" id="A0AAW9K7G6"/>
<sequence>DYPSTHNYGNEKKSVYEEDIYVGYRFFETFRPEKVQFEFGFGLSYTQFRIEPDEAKLTVSEGEQYVEIGVTVQNIGTDFAGKELVQVYCEAPQGKLGRPAKALAAFVKTTELQTGESQHLTVSIPVRSLASYDDAGVTGHPYA</sequence>
<dbReference type="Gene3D" id="3.40.50.1700">
    <property type="entry name" value="Glycoside hydrolase family 3 C-terminal domain"/>
    <property type="match status" value="1"/>
</dbReference>
<accession>A0AAW9K7G6</accession>
<organism evidence="4 5">
    <name type="scientific">Clostridium perfringens</name>
    <dbReference type="NCBI Taxonomy" id="1502"/>
    <lineage>
        <taxon>Bacteria</taxon>
        <taxon>Bacillati</taxon>
        <taxon>Bacillota</taxon>
        <taxon>Clostridia</taxon>
        <taxon>Eubacteriales</taxon>
        <taxon>Clostridiaceae</taxon>
        <taxon>Clostridium</taxon>
    </lineage>
</organism>
<dbReference type="InterPro" id="IPR026891">
    <property type="entry name" value="Fn3-like"/>
</dbReference>
<keyword evidence="2" id="KW-0378">Hydrolase</keyword>
<dbReference type="GO" id="GO:0005975">
    <property type="term" value="P:carbohydrate metabolic process"/>
    <property type="evidence" value="ECO:0007669"/>
    <property type="project" value="InterPro"/>
</dbReference>
<dbReference type="InterPro" id="IPR013783">
    <property type="entry name" value="Ig-like_fold"/>
</dbReference>
<feature type="domain" description="Fibronectin type III-like" evidence="3">
    <location>
        <begin position="83"/>
        <end position="143"/>
    </location>
</feature>
<feature type="non-terminal residue" evidence="4">
    <location>
        <position position="1"/>
    </location>
</feature>
<comment type="similarity">
    <text evidence="1">Belongs to the glycosyl hydrolase 3 family.</text>
</comment>
<dbReference type="EMBL" id="WNUR01001338">
    <property type="protein sequence ID" value="MDZ7543569.1"/>
    <property type="molecule type" value="Genomic_DNA"/>
</dbReference>